<evidence type="ECO:0000313" key="2">
    <source>
        <dbReference type="EMBL" id="CAL1607782.1"/>
    </source>
</evidence>
<dbReference type="EMBL" id="OZ035828">
    <property type="protein sequence ID" value="CAL1607782.1"/>
    <property type="molecule type" value="Genomic_DNA"/>
</dbReference>
<proteinExistence type="predicted"/>
<feature type="compositionally biased region" description="Basic and acidic residues" evidence="1">
    <location>
        <begin position="41"/>
        <end position="52"/>
    </location>
</feature>
<accession>A0AAV2M368</accession>
<feature type="region of interest" description="Disordered" evidence="1">
    <location>
        <begin position="72"/>
        <end position="91"/>
    </location>
</feature>
<evidence type="ECO:0000256" key="1">
    <source>
        <dbReference type="SAM" id="MobiDB-lite"/>
    </source>
</evidence>
<gene>
    <name evidence="2" type="ORF">KC01_LOCUS34805</name>
</gene>
<dbReference type="AlphaFoldDB" id="A0AAV2M368"/>
<evidence type="ECO:0000313" key="3">
    <source>
        <dbReference type="Proteomes" id="UP001497482"/>
    </source>
</evidence>
<name>A0AAV2M368_KNICA</name>
<organism evidence="2 3">
    <name type="scientific">Knipowitschia caucasica</name>
    <name type="common">Caucasian dwarf goby</name>
    <name type="synonym">Pomatoschistus caucasicus</name>
    <dbReference type="NCBI Taxonomy" id="637954"/>
    <lineage>
        <taxon>Eukaryota</taxon>
        <taxon>Metazoa</taxon>
        <taxon>Chordata</taxon>
        <taxon>Craniata</taxon>
        <taxon>Vertebrata</taxon>
        <taxon>Euteleostomi</taxon>
        <taxon>Actinopterygii</taxon>
        <taxon>Neopterygii</taxon>
        <taxon>Teleostei</taxon>
        <taxon>Neoteleostei</taxon>
        <taxon>Acanthomorphata</taxon>
        <taxon>Gobiaria</taxon>
        <taxon>Gobiiformes</taxon>
        <taxon>Gobioidei</taxon>
        <taxon>Gobiidae</taxon>
        <taxon>Gobiinae</taxon>
        <taxon>Knipowitschia</taxon>
    </lineage>
</organism>
<dbReference type="Proteomes" id="UP001497482">
    <property type="component" value="Chromosome 6"/>
</dbReference>
<protein>
    <submittedName>
        <fullName evidence="2">Uncharacterized protein</fullName>
    </submittedName>
</protein>
<feature type="region of interest" description="Disordered" evidence="1">
    <location>
        <begin position="30"/>
        <end position="58"/>
    </location>
</feature>
<sequence length="117" mass="13212">MRYWFELGFTTKLRLKSEAVPTLGLPRARKELPTLLPSHGDSGRHSEPKATREMACQTDPIISRHACVQANVKPSRRSKGLQVQAPHKSLPSERQFSELFKRYNGSPSTQSQKVHCS</sequence>
<reference evidence="2 3" key="1">
    <citation type="submission" date="2024-04" db="EMBL/GenBank/DDBJ databases">
        <authorList>
            <person name="Waldvogel A.-M."/>
            <person name="Schoenle A."/>
        </authorList>
    </citation>
    <scope>NUCLEOTIDE SEQUENCE [LARGE SCALE GENOMIC DNA]</scope>
</reference>
<keyword evidence="3" id="KW-1185">Reference proteome</keyword>